<proteinExistence type="inferred from homology"/>
<gene>
    <name evidence="8" type="ORF">SAMN05444390_10227</name>
</gene>
<sequence>MRVGKILAAGAMVLAGNAGLAQAAEQRVISFDHGSLDTLDALGLGDQVVGLPKQALPAYLEHYNTDQYVDAGGLKTPDIEAVKASAPTLILVTGRQGEAIKSLEEVGIVHNTTLPEGDYWQAVSSNVMALADYFDAADKGEQALNELKAHIDDRKAALDQSETLLVVTHNDGNFGLRNEPVVYDLLGFSVPQLPDDVESHTRGNRVFTPLTLDNILAIDPDQLVIVDRSEAIGQTDKALDLDKLRSDLNAKGGESIAINYLTPELWYLSGGGLESVRLQVDEVARGL</sequence>
<feature type="signal peptide" evidence="6">
    <location>
        <begin position="1"/>
        <end position="23"/>
    </location>
</feature>
<comment type="similarity">
    <text evidence="2">Belongs to the bacterial solute-binding protein 8 family.</text>
</comment>
<name>A0A1H6AJ67_9GAMM</name>
<dbReference type="PROSITE" id="PS50983">
    <property type="entry name" value="FE_B12_PBP"/>
    <property type="match status" value="1"/>
</dbReference>
<keyword evidence="5 6" id="KW-0732">Signal</keyword>
<keyword evidence="4" id="KW-0410">Iron transport</keyword>
<evidence type="ECO:0000313" key="8">
    <source>
        <dbReference type="EMBL" id="SEG47796.1"/>
    </source>
</evidence>
<dbReference type="Pfam" id="PF01497">
    <property type="entry name" value="Peripla_BP_2"/>
    <property type="match status" value="1"/>
</dbReference>
<protein>
    <submittedName>
        <fullName evidence="8">Iron complex transport system substrate-binding protein</fullName>
    </submittedName>
</protein>
<accession>A0A1H6AJ67</accession>
<dbReference type="Gene3D" id="3.40.50.1980">
    <property type="entry name" value="Nitrogenase molybdenum iron protein domain"/>
    <property type="match status" value="2"/>
</dbReference>
<evidence type="ECO:0000256" key="6">
    <source>
        <dbReference type="SAM" id="SignalP"/>
    </source>
</evidence>
<keyword evidence="4" id="KW-0408">Iron</keyword>
<keyword evidence="3" id="KW-0813">Transport</keyword>
<evidence type="ECO:0000256" key="5">
    <source>
        <dbReference type="ARBA" id="ARBA00022729"/>
    </source>
</evidence>
<organism evidence="8 9">
    <name type="scientific">Marinobacterium lutimaris</name>
    <dbReference type="NCBI Taxonomy" id="568106"/>
    <lineage>
        <taxon>Bacteria</taxon>
        <taxon>Pseudomonadati</taxon>
        <taxon>Pseudomonadota</taxon>
        <taxon>Gammaproteobacteria</taxon>
        <taxon>Oceanospirillales</taxon>
        <taxon>Oceanospirillaceae</taxon>
        <taxon>Marinobacterium</taxon>
    </lineage>
</organism>
<evidence type="ECO:0000256" key="2">
    <source>
        <dbReference type="ARBA" id="ARBA00008814"/>
    </source>
</evidence>
<comment type="subcellular location">
    <subcellularLocation>
        <location evidence="1">Cell envelope</location>
    </subcellularLocation>
</comment>
<feature type="domain" description="Fe/B12 periplasmic-binding" evidence="7">
    <location>
        <begin position="27"/>
        <end position="287"/>
    </location>
</feature>
<dbReference type="InterPro" id="IPR002491">
    <property type="entry name" value="ABC_transptr_periplasmic_BD"/>
</dbReference>
<dbReference type="Proteomes" id="UP000236745">
    <property type="component" value="Unassembled WGS sequence"/>
</dbReference>
<dbReference type="EMBL" id="FNVQ01000002">
    <property type="protein sequence ID" value="SEG47796.1"/>
    <property type="molecule type" value="Genomic_DNA"/>
</dbReference>
<feature type="chain" id="PRO_5009292737" evidence="6">
    <location>
        <begin position="24"/>
        <end position="287"/>
    </location>
</feature>
<dbReference type="InterPro" id="IPR051313">
    <property type="entry name" value="Bact_iron-sidero_bind"/>
</dbReference>
<keyword evidence="9" id="KW-1185">Reference proteome</keyword>
<dbReference type="GO" id="GO:0030288">
    <property type="term" value="C:outer membrane-bounded periplasmic space"/>
    <property type="evidence" value="ECO:0007669"/>
    <property type="project" value="TreeGrafter"/>
</dbReference>
<dbReference type="PANTHER" id="PTHR30532:SF28">
    <property type="entry name" value="PETROBACTIN-BINDING PROTEIN YCLQ"/>
    <property type="match status" value="1"/>
</dbReference>
<reference evidence="8 9" key="1">
    <citation type="submission" date="2016-10" db="EMBL/GenBank/DDBJ databases">
        <authorList>
            <person name="de Groot N.N."/>
        </authorList>
    </citation>
    <scope>NUCLEOTIDE SEQUENCE [LARGE SCALE GENOMIC DNA]</scope>
    <source>
        <strain evidence="8 9">DSM 22012</strain>
    </source>
</reference>
<evidence type="ECO:0000256" key="1">
    <source>
        <dbReference type="ARBA" id="ARBA00004196"/>
    </source>
</evidence>
<dbReference type="RefSeq" id="WP_104003145.1">
    <property type="nucleotide sequence ID" value="NZ_FNVQ01000002.1"/>
</dbReference>
<dbReference type="GO" id="GO:1901678">
    <property type="term" value="P:iron coordination entity transport"/>
    <property type="evidence" value="ECO:0007669"/>
    <property type="project" value="UniProtKB-ARBA"/>
</dbReference>
<evidence type="ECO:0000313" key="9">
    <source>
        <dbReference type="Proteomes" id="UP000236745"/>
    </source>
</evidence>
<dbReference type="AlphaFoldDB" id="A0A1H6AJ67"/>
<dbReference type="SUPFAM" id="SSF53807">
    <property type="entry name" value="Helical backbone' metal receptor"/>
    <property type="match status" value="1"/>
</dbReference>
<evidence type="ECO:0000256" key="4">
    <source>
        <dbReference type="ARBA" id="ARBA00022496"/>
    </source>
</evidence>
<keyword evidence="4" id="KW-0406">Ion transport</keyword>
<evidence type="ECO:0000259" key="7">
    <source>
        <dbReference type="PROSITE" id="PS50983"/>
    </source>
</evidence>
<dbReference type="PANTHER" id="PTHR30532">
    <property type="entry name" value="IRON III DICITRATE-BINDING PERIPLASMIC PROTEIN"/>
    <property type="match status" value="1"/>
</dbReference>
<dbReference type="OrthoDB" id="63946at2"/>
<evidence type="ECO:0000256" key="3">
    <source>
        <dbReference type="ARBA" id="ARBA00022448"/>
    </source>
</evidence>